<keyword evidence="2" id="KW-1185">Reference proteome</keyword>
<dbReference type="Proteomes" id="UP000214973">
    <property type="component" value="Chromosome 1"/>
</dbReference>
<gene>
    <name evidence="1" type="ORF">SAMEA44547418_00006</name>
</gene>
<dbReference type="EMBL" id="LT906470">
    <property type="protein sequence ID" value="SNV52088.1"/>
    <property type="molecule type" value="Genomic_DNA"/>
</dbReference>
<proteinExistence type="predicted"/>
<name>A0A239Y1N0_9FIRM</name>
<evidence type="ECO:0000313" key="1">
    <source>
        <dbReference type="EMBL" id="SNV52088.1"/>
    </source>
</evidence>
<dbReference type="KEGG" id="vrm:44547418_00006"/>
<reference evidence="1 2" key="1">
    <citation type="submission" date="2017-06" db="EMBL/GenBank/DDBJ databases">
        <authorList>
            <consortium name="Pathogen Informatics"/>
        </authorList>
    </citation>
    <scope>NUCLEOTIDE SEQUENCE [LARGE SCALE GENOMIC DNA]</scope>
    <source>
        <strain evidence="1 2">NCTC12018</strain>
    </source>
</reference>
<dbReference type="RefSeq" id="WP_038117601.1">
    <property type="nucleotide sequence ID" value="NZ_LT906470.1"/>
</dbReference>
<sequence length="82" mass="9359">MYVHIGDTVAVPIESIITMVHAKGGKSHKSPIHHYESMEYIAMVPDEKIKTYVVTDDCIYASGISIKTLMRRIDEFYSIINR</sequence>
<dbReference type="AlphaFoldDB" id="A0A239Y1N0"/>
<accession>A0A239Y1N0</accession>
<evidence type="ECO:0000313" key="2">
    <source>
        <dbReference type="Proteomes" id="UP000214973"/>
    </source>
</evidence>
<organism evidence="1 2">
    <name type="scientific">Veillonella rodentium</name>
    <dbReference type="NCBI Taxonomy" id="248315"/>
    <lineage>
        <taxon>Bacteria</taxon>
        <taxon>Bacillati</taxon>
        <taxon>Bacillota</taxon>
        <taxon>Negativicutes</taxon>
        <taxon>Veillonellales</taxon>
        <taxon>Veillonellaceae</taxon>
        <taxon>Veillonella</taxon>
    </lineage>
</organism>
<evidence type="ECO:0008006" key="3">
    <source>
        <dbReference type="Google" id="ProtNLM"/>
    </source>
</evidence>
<protein>
    <recommendedName>
        <fullName evidence="3">DUF370 domain-containing protein</fullName>
    </recommendedName>
</protein>
<dbReference type="NCBIfam" id="NF046065">
    <property type="entry name" value="MtxRegRemB"/>
    <property type="match status" value="1"/>
</dbReference>